<feature type="non-terminal residue" evidence="1">
    <location>
        <position position="1"/>
    </location>
</feature>
<accession>A0A8S1BG71</accession>
<reference evidence="1 2" key="1">
    <citation type="submission" date="2020-04" db="EMBL/GenBank/DDBJ databases">
        <authorList>
            <person name="Wallbank WR R."/>
            <person name="Pardo Diaz C."/>
            <person name="Kozak K."/>
            <person name="Martin S."/>
            <person name="Jiggins C."/>
            <person name="Moest M."/>
            <person name="Warren A I."/>
            <person name="Byers J.R.P. K."/>
            <person name="Montejo-Kovacevich G."/>
            <person name="Yen C E."/>
        </authorList>
    </citation>
    <scope>NUCLEOTIDE SEQUENCE [LARGE SCALE GENOMIC DNA]</scope>
</reference>
<gene>
    <name evidence="1" type="ORF">APLA_LOCUS16274</name>
</gene>
<evidence type="ECO:0000313" key="1">
    <source>
        <dbReference type="EMBL" id="CAB3258636.1"/>
    </source>
</evidence>
<sequence>DTSLPGLAYLTVDQALADLAQFIEYVKSDNFENGRYRLPQVLRKRTKVTVIARRMSLQKLQWIGRLCRGLMMEQTDLRVETVGRFQDN</sequence>
<dbReference type="AlphaFoldDB" id="A0A8S1BG71"/>
<protein>
    <submittedName>
        <fullName evidence="1">Uncharacterized protein</fullName>
    </submittedName>
</protein>
<comment type="caution">
    <text evidence="1">The sequence shown here is derived from an EMBL/GenBank/DDBJ whole genome shotgun (WGS) entry which is preliminary data.</text>
</comment>
<name>A0A8S1BG71_ARCPL</name>
<dbReference type="EMBL" id="CADEBD010000655">
    <property type="protein sequence ID" value="CAB3258636.1"/>
    <property type="molecule type" value="Genomic_DNA"/>
</dbReference>
<dbReference type="OrthoDB" id="27095at2759"/>
<evidence type="ECO:0000313" key="2">
    <source>
        <dbReference type="Proteomes" id="UP000494256"/>
    </source>
</evidence>
<organism evidence="1 2">
    <name type="scientific">Arctia plantaginis</name>
    <name type="common">Wood tiger moth</name>
    <name type="synonym">Phalaena plantaginis</name>
    <dbReference type="NCBI Taxonomy" id="874455"/>
    <lineage>
        <taxon>Eukaryota</taxon>
        <taxon>Metazoa</taxon>
        <taxon>Ecdysozoa</taxon>
        <taxon>Arthropoda</taxon>
        <taxon>Hexapoda</taxon>
        <taxon>Insecta</taxon>
        <taxon>Pterygota</taxon>
        <taxon>Neoptera</taxon>
        <taxon>Endopterygota</taxon>
        <taxon>Lepidoptera</taxon>
        <taxon>Glossata</taxon>
        <taxon>Ditrysia</taxon>
        <taxon>Noctuoidea</taxon>
        <taxon>Erebidae</taxon>
        <taxon>Arctiinae</taxon>
        <taxon>Arctia</taxon>
    </lineage>
</organism>
<proteinExistence type="predicted"/>
<dbReference type="Proteomes" id="UP000494256">
    <property type="component" value="Unassembled WGS sequence"/>
</dbReference>